<dbReference type="Ensembl" id="ENSPTRT00000082221.1">
    <property type="protein sequence ID" value="ENSPTRP00000071463.1"/>
    <property type="gene ID" value="ENSPTRG00000047141.1"/>
</dbReference>
<protein>
    <submittedName>
        <fullName evidence="2">Uncharacterized protein</fullName>
    </submittedName>
</protein>
<name>A0A2I3S386_PANTR</name>
<dbReference type="Bgee" id="ENSPTRG00000047141">
    <property type="expression patterns" value="Expressed in colon and 18 other cell types or tissues"/>
</dbReference>
<proteinExistence type="predicted"/>
<dbReference type="Proteomes" id="UP000002277">
    <property type="component" value="Chromosome 15"/>
</dbReference>
<dbReference type="InParanoid" id="A0A2I3S386"/>
<dbReference type="EMBL" id="AACZ04058028">
    <property type="status" value="NOT_ANNOTATED_CDS"/>
    <property type="molecule type" value="Genomic_DNA"/>
</dbReference>
<dbReference type="AlphaFoldDB" id="A0A2I3S386"/>
<dbReference type="OMA" id="WPMAPAS"/>
<evidence type="ECO:0000313" key="2">
    <source>
        <dbReference type="Ensembl" id="ENSPTRP00000071463.1"/>
    </source>
</evidence>
<dbReference type="GeneTree" id="ENSGT00910000148323"/>
<keyword evidence="3" id="KW-1185">Reference proteome</keyword>
<accession>A0A2I3S386</accession>
<reference evidence="2" key="3">
    <citation type="submission" date="2025-09" db="UniProtKB">
        <authorList>
            <consortium name="Ensembl"/>
        </authorList>
    </citation>
    <scope>IDENTIFICATION</scope>
</reference>
<sequence length="205" mass="22163">MAFSNADSGFAEAQLVLTHQDLLSGSIMATDEPMQPICRFIQEGPQEEASPVHTLRLTMAGSRCRCPMGSTRPSRCWRCRPWSLTSVWPMAPASWFLKEARVPSTWPSSTWAPTSTSAVGMRPTTMSQTALTGDSCSKPLTGPAGWGCSLWPQWQPQLPQHPGLLNGCGTTHRCHPTSDHCPRGPSSPTEAGPAQEDLHLPGRGS</sequence>
<evidence type="ECO:0000256" key="1">
    <source>
        <dbReference type="SAM" id="MobiDB-lite"/>
    </source>
</evidence>
<organism evidence="2 3">
    <name type="scientific">Pan troglodytes</name>
    <name type="common">Chimpanzee</name>
    <dbReference type="NCBI Taxonomy" id="9598"/>
    <lineage>
        <taxon>Eukaryota</taxon>
        <taxon>Metazoa</taxon>
        <taxon>Chordata</taxon>
        <taxon>Craniata</taxon>
        <taxon>Vertebrata</taxon>
        <taxon>Euteleostomi</taxon>
        <taxon>Mammalia</taxon>
        <taxon>Eutheria</taxon>
        <taxon>Euarchontoglires</taxon>
        <taxon>Primates</taxon>
        <taxon>Haplorrhini</taxon>
        <taxon>Catarrhini</taxon>
        <taxon>Hominidae</taxon>
        <taxon>Pan</taxon>
    </lineage>
</organism>
<reference evidence="2 3" key="1">
    <citation type="journal article" date="2005" name="Nature">
        <title>Initial sequence of the chimpanzee genome and comparison with the human genome.</title>
        <authorList>
            <consortium name="Chimpanzee sequencing and analysis consortium"/>
        </authorList>
    </citation>
    <scope>NUCLEOTIDE SEQUENCE [LARGE SCALE GENOMIC DNA]</scope>
</reference>
<feature type="region of interest" description="Disordered" evidence="1">
    <location>
        <begin position="176"/>
        <end position="205"/>
    </location>
</feature>
<feature type="compositionally biased region" description="Basic and acidic residues" evidence="1">
    <location>
        <begin position="196"/>
        <end position="205"/>
    </location>
</feature>
<reference evidence="2" key="2">
    <citation type="submission" date="2025-08" db="UniProtKB">
        <authorList>
            <consortium name="Ensembl"/>
        </authorList>
    </citation>
    <scope>IDENTIFICATION</scope>
</reference>
<evidence type="ECO:0000313" key="3">
    <source>
        <dbReference type="Proteomes" id="UP000002277"/>
    </source>
</evidence>